<name>A0AAE3CJL4_9PROT</name>
<dbReference type="Gene3D" id="3.40.50.880">
    <property type="match status" value="1"/>
</dbReference>
<dbReference type="GO" id="GO:0019172">
    <property type="term" value="F:glyoxalase III activity"/>
    <property type="evidence" value="ECO:0007669"/>
    <property type="project" value="TreeGrafter"/>
</dbReference>
<dbReference type="PANTHER" id="PTHR48094">
    <property type="entry name" value="PROTEIN/NUCLEIC ACID DEGLYCASE DJ-1-RELATED"/>
    <property type="match status" value="1"/>
</dbReference>
<dbReference type="InterPro" id="IPR029062">
    <property type="entry name" value="Class_I_gatase-like"/>
</dbReference>
<sequence>MPSQPFLAFLLSSAQVLRLRDGDTIATGVWAEELLLPWQEFRRAGWPIVFLSPDGRPAQIDPQSLLLENLSGDQNKQRHLERESARLPLSDILSVTHIFPLLPALRGVFVPGGNAPLMDFPDSAAVGQLLSECRQRKIPVATLCHGSAALLARPDPAQDRPFASFQVSCFQKLEEEQTSLAGRWPFHLEEELRSCGFQVTAGTPWHAQVVRDRDLFSGQNPASALPLAQALLARLEENRRHRGSKHGY</sequence>
<dbReference type="GO" id="GO:0019243">
    <property type="term" value="P:methylglyoxal catabolic process to D-lactate via S-lactoyl-glutathione"/>
    <property type="evidence" value="ECO:0007669"/>
    <property type="project" value="TreeGrafter"/>
</dbReference>
<proteinExistence type="predicted"/>
<organism evidence="2 3">
    <name type="scientific">Igneacidithiobacillus copahuensis</name>
    <dbReference type="NCBI Taxonomy" id="2724909"/>
    <lineage>
        <taxon>Bacteria</taxon>
        <taxon>Pseudomonadati</taxon>
        <taxon>Pseudomonadota</taxon>
        <taxon>Acidithiobacillia</taxon>
        <taxon>Acidithiobacillales</taxon>
        <taxon>Acidithiobacillaceae</taxon>
        <taxon>Igneacidithiobacillus</taxon>
    </lineage>
</organism>
<reference evidence="2" key="1">
    <citation type="journal article" date="2021" name="ISME J.">
        <title>Genomic evolution of the class Acidithiobacillia: deep-branching Proteobacteria living in extreme acidic conditions.</title>
        <authorList>
            <person name="Moya-Beltran A."/>
            <person name="Beard S."/>
            <person name="Rojas-Villalobos C."/>
            <person name="Issotta F."/>
            <person name="Gallardo Y."/>
            <person name="Ulloa R."/>
            <person name="Giaveno A."/>
            <person name="Degli Esposti M."/>
            <person name="Johnson D.B."/>
            <person name="Quatrini R."/>
        </authorList>
    </citation>
    <scope>NUCLEOTIDE SEQUENCE</scope>
    <source>
        <strain evidence="2">VAN18-1</strain>
    </source>
</reference>
<dbReference type="SUPFAM" id="SSF52317">
    <property type="entry name" value="Class I glutamine amidotransferase-like"/>
    <property type="match status" value="1"/>
</dbReference>
<keyword evidence="2" id="KW-0315">Glutamine amidotransferase</keyword>
<evidence type="ECO:0000259" key="1">
    <source>
        <dbReference type="Pfam" id="PF01965"/>
    </source>
</evidence>
<dbReference type="Proteomes" id="UP001197378">
    <property type="component" value="Unassembled WGS sequence"/>
</dbReference>
<dbReference type="InterPro" id="IPR002818">
    <property type="entry name" value="DJ-1/PfpI"/>
</dbReference>
<feature type="domain" description="DJ-1/PfpI" evidence="1">
    <location>
        <begin position="107"/>
        <end position="233"/>
    </location>
</feature>
<comment type="caution">
    <text evidence="2">The sequence shown here is derived from an EMBL/GenBank/DDBJ whole genome shotgun (WGS) entry which is preliminary data.</text>
</comment>
<dbReference type="Pfam" id="PF01965">
    <property type="entry name" value="DJ-1_PfpI"/>
    <property type="match status" value="1"/>
</dbReference>
<gene>
    <name evidence="2" type="ORF">HFQ13_06790</name>
</gene>
<keyword evidence="3" id="KW-1185">Reference proteome</keyword>
<dbReference type="PANTHER" id="PTHR48094:SF22">
    <property type="entry name" value="DJ-1_PFPI DOMAIN-CONTAINING PROTEIN"/>
    <property type="match status" value="1"/>
</dbReference>
<dbReference type="AlphaFoldDB" id="A0AAE3CJL4"/>
<dbReference type="EMBL" id="JAAXYO010000089">
    <property type="protein sequence ID" value="MBU2787911.1"/>
    <property type="molecule type" value="Genomic_DNA"/>
</dbReference>
<accession>A0AAE3CJL4</accession>
<dbReference type="InterPro" id="IPR050325">
    <property type="entry name" value="Prot/Nucl_acid_deglycase"/>
</dbReference>
<evidence type="ECO:0000313" key="2">
    <source>
        <dbReference type="EMBL" id="MBU2787911.1"/>
    </source>
</evidence>
<dbReference type="GO" id="GO:0005737">
    <property type="term" value="C:cytoplasm"/>
    <property type="evidence" value="ECO:0007669"/>
    <property type="project" value="TreeGrafter"/>
</dbReference>
<protein>
    <submittedName>
        <fullName evidence="2">Type 1 glutamine amidotransferase domain-containing protein</fullName>
    </submittedName>
</protein>
<evidence type="ECO:0000313" key="3">
    <source>
        <dbReference type="Proteomes" id="UP001197378"/>
    </source>
</evidence>